<dbReference type="InterPro" id="IPR001478">
    <property type="entry name" value="PDZ"/>
</dbReference>
<organism evidence="5">
    <name type="scientific">Mesocestoides corti</name>
    <name type="common">Flatworm</name>
    <dbReference type="NCBI Taxonomy" id="53468"/>
    <lineage>
        <taxon>Eukaryota</taxon>
        <taxon>Metazoa</taxon>
        <taxon>Spiralia</taxon>
        <taxon>Lophotrochozoa</taxon>
        <taxon>Platyhelminthes</taxon>
        <taxon>Cestoda</taxon>
        <taxon>Eucestoda</taxon>
        <taxon>Cyclophyllidea</taxon>
        <taxon>Mesocestoididae</taxon>
        <taxon>Mesocestoides</taxon>
    </lineage>
</organism>
<evidence type="ECO:0000256" key="1">
    <source>
        <dbReference type="ARBA" id="ARBA00004245"/>
    </source>
</evidence>
<dbReference type="PANTHER" id="PTHR10554:SF12">
    <property type="entry name" value="IP02644P"/>
    <property type="match status" value="1"/>
</dbReference>
<proteinExistence type="inferred from homology"/>
<evidence type="ECO:0000313" key="5">
    <source>
        <dbReference type="WBParaSite" id="MCU_003180-RA"/>
    </source>
</evidence>
<dbReference type="PANTHER" id="PTHR10554">
    <property type="entry name" value="SYNTROPHIN"/>
    <property type="match status" value="1"/>
</dbReference>
<reference evidence="5" key="1">
    <citation type="submission" date="2019-11" db="UniProtKB">
        <authorList>
            <consortium name="WormBaseParasite"/>
        </authorList>
    </citation>
    <scope>IDENTIFICATION</scope>
</reference>
<feature type="domain" description="PDZ" evidence="4">
    <location>
        <begin position="58"/>
        <end position="141"/>
    </location>
</feature>
<name>A0A5K3EUF7_MESCO</name>
<dbReference type="Gene3D" id="2.30.42.10">
    <property type="match status" value="1"/>
</dbReference>
<dbReference type="WBParaSite" id="MCU_003180-RA">
    <property type="protein sequence ID" value="MCU_003180-RA"/>
    <property type="gene ID" value="MCU_003180"/>
</dbReference>
<dbReference type="Pfam" id="PF00595">
    <property type="entry name" value="PDZ"/>
    <property type="match status" value="1"/>
</dbReference>
<sequence length="380" mass="42037">EYSVTDKLKLFCELQWIDVQARLLASELILTPLHITNVSGDLWRQFSQKCFGTGNSVIVRIQRKECCGLGVSIKGGREFGAPIIISKIFKGMAADESQQLRVGDIILSVNGETLESASHDEAVRALKTAGSTICLEVKPLRRTGSFVKRLQAESAASPQCSTSTTRVATDALSPSVFTNSQVRIPLNLVYVERKRHQQHFMEKASGSGESGCCIELFSPDLTQSCLLCTGSPRLASVWFASLSRQISILNQISLNGWIKVLPQFQLRKIGWVLELDRLVDDSNSCLAEHHHPSHLSASPCSSGSSWQPVFLAVTDRLLLMYSQAPYSPEDWHSPLVSAALITTRVVNFMTGLSGKFHPNQDWTPRKERPSLHFTIRTGLD</sequence>
<accession>A0A5K3EUF7</accession>
<dbReference type="SUPFAM" id="SSF50156">
    <property type="entry name" value="PDZ domain-like"/>
    <property type="match status" value="1"/>
</dbReference>
<dbReference type="Gene3D" id="2.30.29.30">
    <property type="entry name" value="Pleckstrin-homology domain (PH domain)/Phosphotyrosine-binding domain (PTB)"/>
    <property type="match status" value="1"/>
</dbReference>
<dbReference type="InterPro" id="IPR036034">
    <property type="entry name" value="PDZ_sf"/>
</dbReference>
<keyword evidence="3" id="KW-0206">Cytoskeleton</keyword>
<dbReference type="GO" id="GO:0016010">
    <property type="term" value="C:dystrophin-associated glycoprotein complex"/>
    <property type="evidence" value="ECO:0007669"/>
    <property type="project" value="TreeGrafter"/>
</dbReference>
<protein>
    <submittedName>
        <fullName evidence="5">PDZ domain-containing protein</fullName>
    </submittedName>
</protein>
<evidence type="ECO:0000259" key="4">
    <source>
        <dbReference type="PROSITE" id="PS50106"/>
    </source>
</evidence>
<dbReference type="InterPro" id="IPR015482">
    <property type="entry name" value="Syntrophin"/>
</dbReference>
<comment type="subcellular location">
    <subcellularLocation>
        <location evidence="1">Cytoplasm</location>
        <location evidence="1">Cytoskeleton</location>
    </subcellularLocation>
</comment>
<evidence type="ECO:0000256" key="2">
    <source>
        <dbReference type="ARBA" id="ARBA00010798"/>
    </source>
</evidence>
<dbReference type="GO" id="GO:0005198">
    <property type="term" value="F:structural molecule activity"/>
    <property type="evidence" value="ECO:0007669"/>
    <property type="project" value="InterPro"/>
</dbReference>
<dbReference type="GO" id="GO:0005856">
    <property type="term" value="C:cytoskeleton"/>
    <property type="evidence" value="ECO:0007669"/>
    <property type="project" value="UniProtKB-SubCell"/>
</dbReference>
<keyword evidence="3" id="KW-0963">Cytoplasm</keyword>
<comment type="similarity">
    <text evidence="2">Belongs to the syntrophin family.</text>
</comment>
<dbReference type="PROSITE" id="PS50106">
    <property type="entry name" value="PDZ"/>
    <property type="match status" value="1"/>
</dbReference>
<dbReference type="AlphaFoldDB" id="A0A5K3EUF7"/>
<dbReference type="CDD" id="cd06801">
    <property type="entry name" value="PDZ_syntrophin-like"/>
    <property type="match status" value="1"/>
</dbReference>
<dbReference type="InterPro" id="IPR011993">
    <property type="entry name" value="PH-like_dom_sf"/>
</dbReference>
<dbReference type="SMART" id="SM00228">
    <property type="entry name" value="PDZ"/>
    <property type="match status" value="1"/>
</dbReference>
<evidence type="ECO:0000256" key="3">
    <source>
        <dbReference type="ARBA" id="ARBA00023212"/>
    </source>
</evidence>